<sequence length="248" mass="28615">DSVCVSVRVIFCCVPVSVDRMDITKGFLEDISRPASSEIRRPSRDGGRSLEVLSADQVHRSSAHERTDLTAENSSDQEESDEENEDPELREAIKKMKRLDRVLALRASAEREVKQRGKQQHQRLWQELQVRLWIKHTSASYRRLCALLTLTHLTDRESQHEQQRDGEHQTLSEASGNWFLLTQQEKERIEELLKDLEEEENSICEGFGPEPSELHSLRHIDSRLQLLLPVQDFLSVRSPSQVLISADR</sequence>
<feature type="compositionally biased region" description="Acidic residues" evidence="4">
    <location>
        <begin position="75"/>
        <end position="86"/>
    </location>
</feature>
<dbReference type="Proteomes" id="UP000472262">
    <property type="component" value="Unassembled WGS sequence"/>
</dbReference>
<keyword evidence="3" id="KW-0175">Coiled coil</keyword>
<evidence type="ECO:0000313" key="6">
    <source>
        <dbReference type="Proteomes" id="UP000472262"/>
    </source>
</evidence>
<evidence type="ECO:0000256" key="2">
    <source>
        <dbReference type="ARBA" id="ARBA00019480"/>
    </source>
</evidence>
<evidence type="ECO:0000256" key="3">
    <source>
        <dbReference type="ARBA" id="ARBA00023054"/>
    </source>
</evidence>
<reference evidence="5" key="1">
    <citation type="submission" date="2025-08" db="UniProtKB">
        <authorList>
            <consortium name="Ensembl"/>
        </authorList>
    </citation>
    <scope>IDENTIFICATION</scope>
</reference>
<keyword evidence="6" id="KW-1185">Reference proteome</keyword>
<dbReference type="Ensembl" id="ENSSGRT00000013650.1">
    <property type="protein sequence ID" value="ENSSGRP00000012604.1"/>
    <property type="gene ID" value="ENSSGRG00000008107.1"/>
</dbReference>
<dbReference type="Pfam" id="PF15554">
    <property type="entry name" value="FSIP1"/>
    <property type="match status" value="1"/>
</dbReference>
<dbReference type="PANTHER" id="PTHR22012">
    <property type="entry name" value="FIBROUS SHEATH INTERACTING PROTEIN 1"/>
    <property type="match status" value="1"/>
</dbReference>
<dbReference type="InterPro" id="IPR026246">
    <property type="entry name" value="Fsip1"/>
</dbReference>
<accession>A0A672KLR4</accession>
<evidence type="ECO:0000256" key="1">
    <source>
        <dbReference type="ARBA" id="ARBA00010495"/>
    </source>
</evidence>
<proteinExistence type="inferred from homology"/>
<dbReference type="FunCoup" id="A0A672KLR4">
    <property type="interactions" value="159"/>
</dbReference>
<protein>
    <recommendedName>
        <fullName evidence="2">Fibrous sheath-interacting protein 1</fullName>
    </recommendedName>
</protein>
<reference evidence="5" key="2">
    <citation type="submission" date="2025-09" db="UniProtKB">
        <authorList>
            <consortium name="Ensembl"/>
        </authorList>
    </citation>
    <scope>IDENTIFICATION</scope>
</reference>
<organism evidence="5 6">
    <name type="scientific">Sinocyclocheilus grahami</name>
    <name type="common">Dianchi golden-line fish</name>
    <name type="synonym">Barbus grahami</name>
    <dbReference type="NCBI Taxonomy" id="75366"/>
    <lineage>
        <taxon>Eukaryota</taxon>
        <taxon>Metazoa</taxon>
        <taxon>Chordata</taxon>
        <taxon>Craniata</taxon>
        <taxon>Vertebrata</taxon>
        <taxon>Euteleostomi</taxon>
        <taxon>Actinopterygii</taxon>
        <taxon>Neopterygii</taxon>
        <taxon>Teleostei</taxon>
        <taxon>Ostariophysi</taxon>
        <taxon>Cypriniformes</taxon>
        <taxon>Cyprinidae</taxon>
        <taxon>Cyprininae</taxon>
        <taxon>Sinocyclocheilus</taxon>
    </lineage>
</organism>
<name>A0A672KLR4_SINGR</name>
<comment type="similarity">
    <text evidence="1">Belongs to the FSIP1 family.</text>
</comment>
<evidence type="ECO:0000256" key="4">
    <source>
        <dbReference type="SAM" id="MobiDB-lite"/>
    </source>
</evidence>
<feature type="compositionally biased region" description="Basic and acidic residues" evidence="4">
    <location>
        <begin position="36"/>
        <end position="48"/>
    </location>
</feature>
<feature type="region of interest" description="Disordered" evidence="4">
    <location>
        <begin position="36"/>
        <end position="88"/>
    </location>
</feature>
<dbReference type="PANTHER" id="PTHR22012:SF2">
    <property type="entry name" value="FIBROUS SHEATH-INTERACTING PROTEIN 1"/>
    <property type="match status" value="1"/>
</dbReference>
<feature type="compositionally biased region" description="Basic and acidic residues" evidence="4">
    <location>
        <begin position="57"/>
        <end position="69"/>
    </location>
</feature>
<dbReference type="AlphaFoldDB" id="A0A672KLR4"/>
<evidence type="ECO:0000313" key="5">
    <source>
        <dbReference type="Ensembl" id="ENSSGRP00000012604.1"/>
    </source>
</evidence>
<dbReference type="InParanoid" id="A0A672KLR4"/>